<evidence type="ECO:0000313" key="3">
    <source>
        <dbReference type="Proteomes" id="UP000028194"/>
    </source>
</evidence>
<dbReference type="Proteomes" id="UP000028194">
    <property type="component" value="Chromosome"/>
</dbReference>
<dbReference type="HOGENOM" id="CLU_1912246_0_0_2"/>
<feature type="region of interest" description="Disordered" evidence="1">
    <location>
        <begin position="1"/>
        <end position="27"/>
    </location>
</feature>
<feature type="compositionally biased region" description="Basic and acidic residues" evidence="1">
    <location>
        <begin position="100"/>
        <end position="126"/>
    </location>
</feature>
<sequence>MSSSPSSSSPEEQRLWELRQDAKWGKDTETQKKAIQELGKVGTPPAVNVLNEVMAVSSRDDIKKYCQDVISGIIATTTNDIRTAGEERAAAEEAGTEKNQQPEKKKAAAAEKGKEKVEVSQEKRGTEVVGLQ</sequence>
<reference evidence="2 3" key="1">
    <citation type="journal article" date="2014" name="PLoS ONE">
        <title>Genome Sequence of Candidatus Nitrososphaera evergladensis from Group I.1b Enriched from Everglades Soil Reveals Novel Genomic Features of the Ammonia-Oxidizing Archaea.</title>
        <authorList>
            <person name="Zhalnina K.V."/>
            <person name="Dias R."/>
            <person name="Leonard M.T."/>
            <person name="Dorr de Quadros P."/>
            <person name="Camargo F.A."/>
            <person name="Drew J.C."/>
            <person name="Farmerie W.G."/>
            <person name="Daroub S.H."/>
            <person name="Triplett E.W."/>
        </authorList>
    </citation>
    <scope>NUCLEOTIDE SEQUENCE [LARGE SCALE GENOMIC DNA]</scope>
    <source>
        <strain evidence="2 3">SR1</strain>
    </source>
</reference>
<name>A0A075MXV2_9ARCH</name>
<organism evidence="2 3">
    <name type="scientific">Candidatus Nitrososphaera evergladensis SR1</name>
    <dbReference type="NCBI Taxonomy" id="1459636"/>
    <lineage>
        <taxon>Archaea</taxon>
        <taxon>Nitrososphaerota</taxon>
        <taxon>Nitrososphaeria</taxon>
        <taxon>Nitrososphaerales</taxon>
        <taxon>Nitrososphaeraceae</taxon>
        <taxon>Nitrososphaera</taxon>
    </lineage>
</organism>
<evidence type="ECO:0000313" key="2">
    <source>
        <dbReference type="EMBL" id="AIF85447.1"/>
    </source>
</evidence>
<feature type="region of interest" description="Disordered" evidence="1">
    <location>
        <begin position="81"/>
        <end position="132"/>
    </location>
</feature>
<dbReference type="EMBL" id="CP007174">
    <property type="protein sequence ID" value="AIF85447.1"/>
    <property type="molecule type" value="Genomic_DNA"/>
</dbReference>
<gene>
    <name evidence="2" type="ORF">NTE_03419</name>
</gene>
<dbReference type="AlphaFoldDB" id="A0A075MXV2"/>
<feature type="compositionally biased region" description="Basic and acidic residues" evidence="1">
    <location>
        <begin position="11"/>
        <end position="27"/>
    </location>
</feature>
<dbReference type="GeneID" id="41599063"/>
<feature type="compositionally biased region" description="Low complexity" evidence="1">
    <location>
        <begin position="1"/>
        <end position="10"/>
    </location>
</feature>
<dbReference type="KEGG" id="nev:NTE_03419"/>
<keyword evidence="3" id="KW-1185">Reference proteome</keyword>
<protein>
    <submittedName>
        <fullName evidence="2">Uncharacterized protein</fullName>
    </submittedName>
</protein>
<accession>A0A075MXV2</accession>
<dbReference type="RefSeq" id="WP_148701858.1">
    <property type="nucleotide sequence ID" value="NZ_CP007174.1"/>
</dbReference>
<dbReference type="OrthoDB" id="384776at2157"/>
<evidence type="ECO:0000256" key="1">
    <source>
        <dbReference type="SAM" id="MobiDB-lite"/>
    </source>
</evidence>
<proteinExistence type="predicted"/>